<sequence length="199" mass="21945">MDNYAFCGVPPLQRTLSVNPSGKVVLDSPPQVTQNPGSLAGGPYDSRKKLRELIGNAGSRMPDDALQNVPFYPSMGAQALKKYFTPKWKEFASHGDLEDVLVAGLATAIRASAMQLKVLGEFRTRMQEHKKLVAEALKSNKEHSQALEGLQAAVDSMCTAYERLQMDLQESDSNVLQLTKKLDDANAAHLDLYFVMLEF</sequence>
<keyword evidence="3" id="KW-1185">Reference proteome</keyword>
<organism evidence="2 3">
    <name type="scientific">Abeliophyllum distichum</name>
    <dbReference type="NCBI Taxonomy" id="126358"/>
    <lineage>
        <taxon>Eukaryota</taxon>
        <taxon>Viridiplantae</taxon>
        <taxon>Streptophyta</taxon>
        <taxon>Embryophyta</taxon>
        <taxon>Tracheophyta</taxon>
        <taxon>Spermatophyta</taxon>
        <taxon>Magnoliopsida</taxon>
        <taxon>eudicotyledons</taxon>
        <taxon>Gunneridae</taxon>
        <taxon>Pentapetalae</taxon>
        <taxon>asterids</taxon>
        <taxon>lamiids</taxon>
        <taxon>Lamiales</taxon>
        <taxon>Oleaceae</taxon>
        <taxon>Forsythieae</taxon>
        <taxon>Abeliophyllum</taxon>
    </lineage>
</organism>
<accession>A0ABD1Q231</accession>
<proteinExistence type="predicted"/>
<dbReference type="EMBL" id="JBFOLK010000012">
    <property type="protein sequence ID" value="KAL2470235.1"/>
    <property type="molecule type" value="Genomic_DNA"/>
</dbReference>
<keyword evidence="1" id="KW-0175">Coiled coil</keyword>
<dbReference type="Proteomes" id="UP001604336">
    <property type="component" value="Unassembled WGS sequence"/>
</dbReference>
<comment type="caution">
    <text evidence="2">The sequence shown here is derived from an EMBL/GenBank/DDBJ whole genome shotgun (WGS) entry which is preliminary data.</text>
</comment>
<protein>
    <submittedName>
        <fullName evidence="2">Uncharacterized protein</fullName>
    </submittedName>
</protein>
<feature type="coiled-coil region" evidence="1">
    <location>
        <begin position="133"/>
        <end position="188"/>
    </location>
</feature>
<dbReference type="AlphaFoldDB" id="A0ABD1Q231"/>
<name>A0ABD1Q231_9LAMI</name>
<evidence type="ECO:0000313" key="2">
    <source>
        <dbReference type="EMBL" id="KAL2470235.1"/>
    </source>
</evidence>
<evidence type="ECO:0000256" key="1">
    <source>
        <dbReference type="SAM" id="Coils"/>
    </source>
</evidence>
<gene>
    <name evidence="2" type="ORF">Adt_38371</name>
</gene>
<reference evidence="3" key="1">
    <citation type="submission" date="2024-07" db="EMBL/GenBank/DDBJ databases">
        <title>Two chromosome-level genome assemblies of Korean endemic species Abeliophyllum distichum and Forsythia ovata (Oleaceae).</title>
        <authorList>
            <person name="Jang H."/>
        </authorList>
    </citation>
    <scope>NUCLEOTIDE SEQUENCE [LARGE SCALE GENOMIC DNA]</scope>
</reference>
<evidence type="ECO:0000313" key="3">
    <source>
        <dbReference type="Proteomes" id="UP001604336"/>
    </source>
</evidence>